<dbReference type="InterPro" id="IPR037208">
    <property type="entry name" value="Spo0E-like_sf"/>
</dbReference>
<dbReference type="InterPro" id="IPR018540">
    <property type="entry name" value="Spo0E-like"/>
</dbReference>
<sequence>MRKLDQRIDDVRRAMYQAYEKKVSYHELLRISQELDRLLNQMEHGKKVI</sequence>
<name>A0A1M7JND3_9BACI</name>
<proteinExistence type="predicted"/>
<keyword evidence="2" id="KW-1185">Reference proteome</keyword>
<dbReference type="GO" id="GO:0046983">
    <property type="term" value="F:protein dimerization activity"/>
    <property type="evidence" value="ECO:0007669"/>
    <property type="project" value="InterPro"/>
</dbReference>
<dbReference type="EMBL" id="FRCZ01000001">
    <property type="protein sequence ID" value="SHM54047.1"/>
    <property type="molecule type" value="Genomic_DNA"/>
</dbReference>
<dbReference type="Proteomes" id="UP000184184">
    <property type="component" value="Unassembled WGS sequence"/>
</dbReference>
<reference evidence="1 2" key="1">
    <citation type="submission" date="2016-11" db="EMBL/GenBank/DDBJ databases">
        <authorList>
            <person name="Jaros S."/>
            <person name="Januszkiewicz K."/>
            <person name="Wedrychowicz H."/>
        </authorList>
    </citation>
    <scope>NUCLEOTIDE SEQUENCE [LARGE SCALE GENOMIC DNA]</scope>
    <source>
        <strain evidence="1 2">CGMCC 1.10681</strain>
    </source>
</reference>
<accession>A0A1M7JND3</accession>
<dbReference type="SUPFAM" id="SSF140500">
    <property type="entry name" value="BAS1536-like"/>
    <property type="match status" value="1"/>
</dbReference>
<dbReference type="InterPro" id="IPR036638">
    <property type="entry name" value="HLH_DNA-bd_sf"/>
</dbReference>
<dbReference type="Pfam" id="PF09388">
    <property type="entry name" value="SpoOE-like"/>
    <property type="match status" value="1"/>
</dbReference>
<dbReference type="Gene3D" id="4.10.280.10">
    <property type="entry name" value="Helix-loop-helix DNA-binding domain"/>
    <property type="match status" value="1"/>
</dbReference>
<dbReference type="RefSeq" id="WP_084543321.1">
    <property type="nucleotide sequence ID" value="NZ_FRCZ01000001.1"/>
</dbReference>
<dbReference type="AlphaFoldDB" id="A0A1M7JND3"/>
<organism evidence="1 2">
    <name type="scientific">Gracilibacillus kekensis</name>
    <dbReference type="NCBI Taxonomy" id="1027249"/>
    <lineage>
        <taxon>Bacteria</taxon>
        <taxon>Bacillati</taxon>
        <taxon>Bacillota</taxon>
        <taxon>Bacilli</taxon>
        <taxon>Bacillales</taxon>
        <taxon>Bacillaceae</taxon>
        <taxon>Gracilibacillus</taxon>
    </lineage>
</organism>
<gene>
    <name evidence="1" type="ORF">SAMN05216179_0411</name>
</gene>
<protein>
    <submittedName>
        <fullName evidence="1">Spo0E like sporulation regulatory protein</fullName>
    </submittedName>
</protein>
<evidence type="ECO:0000313" key="1">
    <source>
        <dbReference type="EMBL" id="SHM54047.1"/>
    </source>
</evidence>
<evidence type="ECO:0000313" key="2">
    <source>
        <dbReference type="Proteomes" id="UP000184184"/>
    </source>
</evidence>
<dbReference type="GO" id="GO:0043937">
    <property type="term" value="P:regulation of sporulation"/>
    <property type="evidence" value="ECO:0007669"/>
    <property type="project" value="InterPro"/>
</dbReference>